<reference evidence="1" key="1">
    <citation type="journal article" date="2014" name="Front. Microbiol.">
        <title>High frequency of phylogenetically diverse reductive dehalogenase-homologous genes in deep subseafloor sedimentary metagenomes.</title>
        <authorList>
            <person name="Kawai M."/>
            <person name="Futagami T."/>
            <person name="Toyoda A."/>
            <person name="Takaki Y."/>
            <person name="Nishi S."/>
            <person name="Hori S."/>
            <person name="Arai W."/>
            <person name="Tsubouchi T."/>
            <person name="Morono Y."/>
            <person name="Uchiyama I."/>
            <person name="Ito T."/>
            <person name="Fujiyama A."/>
            <person name="Inagaki F."/>
            <person name="Takami H."/>
        </authorList>
    </citation>
    <scope>NUCLEOTIDE SEQUENCE</scope>
    <source>
        <strain evidence="1">Expedition CK06-06</strain>
    </source>
</reference>
<protein>
    <submittedName>
        <fullName evidence="1">Uncharacterized protein</fullName>
    </submittedName>
</protein>
<comment type="caution">
    <text evidence="1">The sequence shown here is derived from an EMBL/GenBank/DDBJ whole genome shotgun (WGS) entry which is preliminary data.</text>
</comment>
<gene>
    <name evidence="1" type="ORF">S12H4_01548</name>
</gene>
<proteinExistence type="predicted"/>
<dbReference type="EMBL" id="BARW01000316">
    <property type="protein sequence ID" value="GAI62638.1"/>
    <property type="molecule type" value="Genomic_DNA"/>
</dbReference>
<organism evidence="1">
    <name type="scientific">marine sediment metagenome</name>
    <dbReference type="NCBI Taxonomy" id="412755"/>
    <lineage>
        <taxon>unclassified sequences</taxon>
        <taxon>metagenomes</taxon>
        <taxon>ecological metagenomes</taxon>
    </lineage>
</organism>
<dbReference type="AlphaFoldDB" id="X1Q339"/>
<name>X1Q339_9ZZZZ</name>
<sequence>MQLWAKIVYDYACAYNFSKQKEKKSILGSMTPLYYIRAASFVKEAEYFDDEIADAVMEGNAGVFERMKGYLIKRWDYYKEK</sequence>
<accession>X1Q339</accession>
<evidence type="ECO:0000313" key="1">
    <source>
        <dbReference type="EMBL" id="GAI62638.1"/>
    </source>
</evidence>